<dbReference type="PANTHER" id="PTHR43157">
    <property type="entry name" value="PHOSPHATIDYLINOSITOL-GLYCAN BIOSYNTHESIS CLASS F PROTEIN-RELATED"/>
    <property type="match status" value="1"/>
</dbReference>
<dbReference type="PANTHER" id="PTHR43157:SF31">
    <property type="entry name" value="PHOSPHATIDYLINOSITOL-GLYCAN BIOSYNTHESIS CLASS F PROTEIN"/>
    <property type="match status" value="1"/>
</dbReference>
<keyword evidence="1" id="KW-0560">Oxidoreductase</keyword>
<evidence type="ECO:0000313" key="3">
    <source>
        <dbReference type="Proteomes" id="UP001190700"/>
    </source>
</evidence>
<comment type="caution">
    <text evidence="2">The sequence shown here is derived from an EMBL/GenBank/DDBJ whole genome shotgun (WGS) entry which is preliminary data.</text>
</comment>
<dbReference type="InterPro" id="IPR036291">
    <property type="entry name" value="NAD(P)-bd_dom_sf"/>
</dbReference>
<dbReference type="InterPro" id="IPR002347">
    <property type="entry name" value="SDR_fam"/>
</dbReference>
<evidence type="ECO:0000256" key="1">
    <source>
        <dbReference type="ARBA" id="ARBA00023002"/>
    </source>
</evidence>
<name>A0AAE0BX44_9CHLO</name>
<organism evidence="2 3">
    <name type="scientific">Cymbomonas tetramitiformis</name>
    <dbReference type="NCBI Taxonomy" id="36881"/>
    <lineage>
        <taxon>Eukaryota</taxon>
        <taxon>Viridiplantae</taxon>
        <taxon>Chlorophyta</taxon>
        <taxon>Pyramimonadophyceae</taxon>
        <taxon>Pyramimonadales</taxon>
        <taxon>Pyramimonadaceae</taxon>
        <taxon>Cymbomonas</taxon>
    </lineage>
</organism>
<accession>A0AAE0BX44</accession>
<dbReference type="GO" id="GO:0016491">
    <property type="term" value="F:oxidoreductase activity"/>
    <property type="evidence" value="ECO:0007669"/>
    <property type="project" value="UniProtKB-KW"/>
</dbReference>
<dbReference type="Pfam" id="PF00106">
    <property type="entry name" value="adh_short"/>
    <property type="match status" value="1"/>
</dbReference>
<dbReference type="SUPFAM" id="SSF51735">
    <property type="entry name" value="NAD(P)-binding Rossmann-fold domains"/>
    <property type="match status" value="1"/>
</dbReference>
<dbReference type="Gene3D" id="3.40.50.720">
    <property type="entry name" value="NAD(P)-binding Rossmann-like Domain"/>
    <property type="match status" value="1"/>
</dbReference>
<dbReference type="EMBL" id="LGRX02031895">
    <property type="protein sequence ID" value="KAK3244408.1"/>
    <property type="molecule type" value="Genomic_DNA"/>
</dbReference>
<protein>
    <recommendedName>
        <fullName evidence="4">Protochlorophyllide reductase</fullName>
    </recommendedName>
</protein>
<dbReference type="PRINTS" id="PR00081">
    <property type="entry name" value="GDHRDH"/>
</dbReference>
<dbReference type="Proteomes" id="UP001190700">
    <property type="component" value="Unassembled WGS sequence"/>
</dbReference>
<gene>
    <name evidence="2" type="ORF">CYMTET_45975</name>
</gene>
<sequence length="342" mass="37863">MEGKVVIVTGANAGIGLETARQLYAKGAHVIVACRSQQRAESAIQNIKSTTKSNGKLEFIPLALDSFTSVHDFAGRFKQKRLPLHVLVCNAGLNSYSVPPDQQRTTEGFDFMWQVNYLSHFLLTQLLLEDLKKSAPSRIVNLSSVMHRIGNPDFARHEADKSSSKKVSGSYNDSKLAMALISYEMQERLAGDNITVHACNPGAVNSEIWRATLKTGPLSPLFATIKRSIMLKPAQGCTPSVSAASDPQLGDRRTRYINPYWHPAGGNIAKQQPVKAFKCFGLVPFVCQLFDALSTFGGPTEATPTKAARDMVNAKRLYELSEREKHEQEESWFTSEAFQIWK</sequence>
<reference evidence="2 3" key="1">
    <citation type="journal article" date="2015" name="Genome Biol. Evol.">
        <title>Comparative Genomics of a Bacterivorous Green Alga Reveals Evolutionary Causalities and Consequences of Phago-Mixotrophic Mode of Nutrition.</title>
        <authorList>
            <person name="Burns J.A."/>
            <person name="Paasch A."/>
            <person name="Narechania A."/>
            <person name="Kim E."/>
        </authorList>
    </citation>
    <scope>NUCLEOTIDE SEQUENCE [LARGE SCALE GENOMIC DNA]</scope>
    <source>
        <strain evidence="2 3">PLY_AMNH</strain>
    </source>
</reference>
<evidence type="ECO:0008006" key="4">
    <source>
        <dbReference type="Google" id="ProtNLM"/>
    </source>
</evidence>
<proteinExistence type="predicted"/>
<dbReference type="AlphaFoldDB" id="A0AAE0BX44"/>
<evidence type="ECO:0000313" key="2">
    <source>
        <dbReference type="EMBL" id="KAK3244408.1"/>
    </source>
</evidence>
<keyword evidence="3" id="KW-1185">Reference proteome</keyword>